<keyword evidence="18" id="KW-1185">Reference proteome</keyword>
<dbReference type="InterPro" id="IPR029026">
    <property type="entry name" value="tRNA_m1G_MTases_N"/>
</dbReference>
<protein>
    <recommendedName>
        <fullName evidence="6 15">tRNA (guanine-N(1)-)-methyltransferase</fullName>
        <ecNumber evidence="5 15">2.1.1.228</ecNumber>
    </recommendedName>
    <alternativeName>
        <fullName evidence="12 15">M1G-methyltransferase</fullName>
    </alternativeName>
    <alternativeName>
        <fullName evidence="13 15">tRNA [GM37] methyltransferase</fullName>
    </alternativeName>
</protein>
<dbReference type="GO" id="GO:0052906">
    <property type="term" value="F:tRNA (guanine(37)-N1)-methyltransferase activity"/>
    <property type="evidence" value="ECO:0007669"/>
    <property type="project" value="UniProtKB-UniRule"/>
</dbReference>
<evidence type="ECO:0000259" key="16">
    <source>
        <dbReference type="PROSITE" id="PS51186"/>
    </source>
</evidence>
<gene>
    <name evidence="15" type="primary">trmD</name>
    <name evidence="17" type="ORF">CGS46_00670</name>
</gene>
<dbReference type="SUPFAM" id="SSF75217">
    <property type="entry name" value="alpha/beta knot"/>
    <property type="match status" value="1"/>
</dbReference>
<dbReference type="PANTHER" id="PTHR46417">
    <property type="entry name" value="TRNA (GUANINE-N(1)-)-METHYLTRANSFERASE"/>
    <property type="match status" value="1"/>
</dbReference>
<dbReference type="GO" id="GO:0002939">
    <property type="term" value="P:tRNA N1-guanine methylation"/>
    <property type="evidence" value="ECO:0007669"/>
    <property type="project" value="TreeGrafter"/>
</dbReference>
<evidence type="ECO:0000256" key="9">
    <source>
        <dbReference type="ARBA" id="ARBA00022679"/>
    </source>
</evidence>
<evidence type="ECO:0000256" key="8">
    <source>
        <dbReference type="ARBA" id="ARBA00022603"/>
    </source>
</evidence>
<evidence type="ECO:0000256" key="6">
    <source>
        <dbReference type="ARBA" id="ARBA00014679"/>
    </source>
</evidence>
<dbReference type="InterPro" id="IPR016181">
    <property type="entry name" value="Acyl_CoA_acyltransferase"/>
</dbReference>
<keyword evidence="9 15" id="KW-0808">Transferase</keyword>
<name>A0A2A6ZER8_9FIRM</name>
<sequence>MGMRVDIVTLFPEMCQQVLDASIIGRAAKKGFIETHCHQIRDYTLNKQKQTDDYPYGGGCGMVLYAQPIADCLRAVQQEVASQGRPAPHIVFLTAGGQRYTEEHAKRLAQYDNLTLVCGHYEGIDERVIDAFADEEISIGDYILTGGELASLVVADSVLRLKPGVLAEQKGYEEESYWDGLLEYPQYTRPEVWEGRAVPQVLLGGDHQKIDAWRGEQSRERTRLRRPELYEKWCETHPVTELPKWKRGENMRLVKTDEQFAAAARIFVEGRRATCAENWTPEYCASLNEEEYLLQLRQEKAAGWVCYLHTTKDVPDGIVSINHKVGHIEHLFVTEKARGRGIGMKMLDFARRKLPEHPHPVLSVLNTNTRAIALYTRMGWKLTSGTELEFTPEQYPAVVKKCALVWMRYEGSAQK</sequence>
<dbReference type="Pfam" id="PF00583">
    <property type="entry name" value="Acetyltransf_1"/>
    <property type="match status" value="1"/>
</dbReference>
<evidence type="ECO:0000256" key="12">
    <source>
        <dbReference type="ARBA" id="ARBA00029736"/>
    </source>
</evidence>
<dbReference type="CDD" id="cd18080">
    <property type="entry name" value="TrmD-like"/>
    <property type="match status" value="1"/>
</dbReference>
<dbReference type="GO" id="GO:0005829">
    <property type="term" value="C:cytosol"/>
    <property type="evidence" value="ECO:0007669"/>
    <property type="project" value="TreeGrafter"/>
</dbReference>
<dbReference type="NCBIfam" id="NF000648">
    <property type="entry name" value="PRK00026.1"/>
    <property type="match status" value="1"/>
</dbReference>
<dbReference type="EMBL" id="NMTQ01000009">
    <property type="protein sequence ID" value="PDX59877.1"/>
    <property type="molecule type" value="Genomic_DNA"/>
</dbReference>
<reference evidence="17 18" key="1">
    <citation type="journal article" date="2017" name="Front. Microbiol.">
        <title>New Insights into the Diversity of the Genus Faecalibacterium.</title>
        <authorList>
            <person name="Benevides L."/>
            <person name="Burman S."/>
            <person name="Martin R."/>
            <person name="Robert V."/>
            <person name="Thomas M."/>
            <person name="Miquel S."/>
            <person name="Chain F."/>
            <person name="Sokol H."/>
            <person name="Bermudez-Humaran L.G."/>
            <person name="Morrison M."/>
            <person name="Langella P."/>
            <person name="Azevedo V.A."/>
            <person name="Chatel J.M."/>
            <person name="Soares S."/>
        </authorList>
    </citation>
    <scope>NUCLEOTIDE SEQUENCE [LARGE SCALE GENOMIC DNA]</scope>
    <source>
        <strain evidence="18">CNCM I-4540</strain>
    </source>
</reference>
<dbReference type="SUPFAM" id="SSF55729">
    <property type="entry name" value="Acyl-CoA N-acyltransferases (Nat)"/>
    <property type="match status" value="1"/>
</dbReference>
<comment type="subcellular location">
    <subcellularLocation>
        <location evidence="2 15">Cytoplasm</location>
    </subcellularLocation>
</comment>
<dbReference type="GO" id="GO:0016747">
    <property type="term" value="F:acyltransferase activity, transferring groups other than amino-acyl groups"/>
    <property type="evidence" value="ECO:0007669"/>
    <property type="project" value="InterPro"/>
</dbReference>
<evidence type="ECO:0000313" key="17">
    <source>
        <dbReference type="EMBL" id="PDX59877.1"/>
    </source>
</evidence>
<dbReference type="Gene3D" id="3.40.1280.10">
    <property type="match status" value="1"/>
</dbReference>
<evidence type="ECO:0000256" key="3">
    <source>
        <dbReference type="ARBA" id="ARBA00007630"/>
    </source>
</evidence>
<comment type="catalytic activity">
    <reaction evidence="14 15">
        <text>guanosine(37) in tRNA + S-adenosyl-L-methionine = N(1)-methylguanosine(37) in tRNA + S-adenosyl-L-homocysteine + H(+)</text>
        <dbReference type="Rhea" id="RHEA:36899"/>
        <dbReference type="Rhea" id="RHEA-COMP:10145"/>
        <dbReference type="Rhea" id="RHEA-COMP:10147"/>
        <dbReference type="ChEBI" id="CHEBI:15378"/>
        <dbReference type="ChEBI" id="CHEBI:57856"/>
        <dbReference type="ChEBI" id="CHEBI:59789"/>
        <dbReference type="ChEBI" id="CHEBI:73542"/>
        <dbReference type="ChEBI" id="CHEBI:74269"/>
        <dbReference type="EC" id="2.1.1.228"/>
    </reaction>
</comment>
<evidence type="ECO:0000256" key="1">
    <source>
        <dbReference type="ARBA" id="ARBA00002634"/>
    </source>
</evidence>
<dbReference type="NCBIfam" id="TIGR00088">
    <property type="entry name" value="trmD"/>
    <property type="match status" value="1"/>
</dbReference>
<comment type="function">
    <text evidence="1 15">Specifically methylates guanosine-37 in various tRNAs.</text>
</comment>
<accession>A0A2A6ZER8</accession>
<keyword evidence="7 15" id="KW-0963">Cytoplasm</keyword>
<dbReference type="InterPro" id="IPR000182">
    <property type="entry name" value="GNAT_dom"/>
</dbReference>
<evidence type="ECO:0000256" key="2">
    <source>
        <dbReference type="ARBA" id="ARBA00004496"/>
    </source>
</evidence>
<dbReference type="PANTHER" id="PTHR46417:SF1">
    <property type="entry name" value="TRNA (GUANINE-N(1)-)-METHYLTRANSFERASE"/>
    <property type="match status" value="1"/>
</dbReference>
<feature type="domain" description="N-acetyltransferase" evidence="16">
    <location>
        <begin position="249"/>
        <end position="405"/>
    </location>
</feature>
<evidence type="ECO:0000313" key="18">
    <source>
        <dbReference type="Proteomes" id="UP000220752"/>
    </source>
</evidence>
<evidence type="ECO:0000256" key="4">
    <source>
        <dbReference type="ARBA" id="ARBA00011738"/>
    </source>
</evidence>
<comment type="caution">
    <text evidence="17">The sequence shown here is derived from an EMBL/GenBank/DDBJ whole genome shotgun (WGS) entry which is preliminary data.</text>
</comment>
<evidence type="ECO:0000256" key="7">
    <source>
        <dbReference type="ARBA" id="ARBA00022490"/>
    </source>
</evidence>
<dbReference type="Gene3D" id="3.40.630.30">
    <property type="match status" value="1"/>
</dbReference>
<dbReference type="CDD" id="cd04301">
    <property type="entry name" value="NAT_SF"/>
    <property type="match status" value="1"/>
</dbReference>
<dbReference type="InterPro" id="IPR002649">
    <property type="entry name" value="tRNA_m1G_MeTrfase_TrmD"/>
</dbReference>
<evidence type="ECO:0000256" key="14">
    <source>
        <dbReference type="ARBA" id="ARBA00047783"/>
    </source>
</evidence>
<dbReference type="Proteomes" id="UP000220752">
    <property type="component" value="Unassembled WGS sequence"/>
</dbReference>
<feature type="binding site" evidence="15">
    <location>
        <position position="119"/>
    </location>
    <ligand>
        <name>S-adenosyl-L-methionine</name>
        <dbReference type="ChEBI" id="CHEBI:59789"/>
    </ligand>
</feature>
<evidence type="ECO:0000256" key="15">
    <source>
        <dbReference type="HAMAP-Rule" id="MF_00605"/>
    </source>
</evidence>
<dbReference type="InterPro" id="IPR016009">
    <property type="entry name" value="tRNA_MeTrfase_TRMD/TRM10"/>
</dbReference>
<keyword evidence="10 15" id="KW-0949">S-adenosyl-L-methionine</keyword>
<feature type="binding site" evidence="15">
    <location>
        <begin position="139"/>
        <end position="144"/>
    </location>
    <ligand>
        <name>S-adenosyl-L-methionine</name>
        <dbReference type="ChEBI" id="CHEBI:59789"/>
    </ligand>
</feature>
<dbReference type="InterPro" id="IPR023148">
    <property type="entry name" value="tRNA_m1G_MeTrfase_C_sf"/>
</dbReference>
<keyword evidence="8 15" id="KW-0489">Methyltransferase</keyword>
<dbReference type="InterPro" id="IPR029028">
    <property type="entry name" value="Alpha/beta_knot_MTases"/>
</dbReference>
<proteinExistence type="inferred from homology"/>
<dbReference type="EC" id="2.1.1.228" evidence="5 15"/>
<dbReference type="HAMAP" id="MF_00605">
    <property type="entry name" value="TrmD"/>
    <property type="match status" value="1"/>
</dbReference>
<comment type="similarity">
    <text evidence="3 15">Belongs to the RNA methyltransferase TrmD family.</text>
</comment>
<keyword evidence="11 15" id="KW-0819">tRNA processing</keyword>
<comment type="subunit">
    <text evidence="4 15">Homodimer.</text>
</comment>
<dbReference type="Pfam" id="PF01746">
    <property type="entry name" value="tRNA_m1G_MT"/>
    <property type="match status" value="1"/>
</dbReference>
<dbReference type="AlphaFoldDB" id="A0A2A6ZER8"/>
<dbReference type="PROSITE" id="PS51186">
    <property type="entry name" value="GNAT"/>
    <property type="match status" value="1"/>
</dbReference>
<dbReference type="FunFam" id="3.40.1280.10:FF:000001">
    <property type="entry name" value="tRNA (guanine-N(1)-)-methyltransferase"/>
    <property type="match status" value="1"/>
</dbReference>
<organism evidence="17 18">
    <name type="scientific">Faecalibacterium langellae</name>
    <dbReference type="NCBI Taxonomy" id="3435293"/>
    <lineage>
        <taxon>Bacteria</taxon>
        <taxon>Bacillati</taxon>
        <taxon>Bacillota</taxon>
        <taxon>Clostridia</taxon>
        <taxon>Eubacteriales</taxon>
        <taxon>Oscillospiraceae</taxon>
        <taxon>Faecalibacterium</taxon>
    </lineage>
</organism>
<evidence type="ECO:0000256" key="5">
    <source>
        <dbReference type="ARBA" id="ARBA00012807"/>
    </source>
</evidence>
<dbReference type="Gene3D" id="1.10.1270.20">
    <property type="entry name" value="tRNA(m1g37)methyltransferase, domain 2"/>
    <property type="match status" value="1"/>
</dbReference>
<evidence type="ECO:0000256" key="10">
    <source>
        <dbReference type="ARBA" id="ARBA00022691"/>
    </source>
</evidence>
<evidence type="ECO:0000256" key="13">
    <source>
        <dbReference type="ARBA" id="ARBA00033392"/>
    </source>
</evidence>
<evidence type="ECO:0000256" key="11">
    <source>
        <dbReference type="ARBA" id="ARBA00022694"/>
    </source>
</evidence>